<keyword evidence="6" id="KW-0812">Transmembrane</keyword>
<proteinExistence type="inferred from homology"/>
<evidence type="ECO:0000256" key="2">
    <source>
        <dbReference type="ARBA" id="ARBA00023224"/>
    </source>
</evidence>
<dbReference type="SUPFAM" id="SSF58104">
    <property type="entry name" value="Methyl-accepting chemotaxis protein (MCP) signaling domain"/>
    <property type="match status" value="1"/>
</dbReference>
<dbReference type="FunFam" id="1.10.287.950:FF:000001">
    <property type="entry name" value="Methyl-accepting chemotaxis sensory transducer"/>
    <property type="match status" value="1"/>
</dbReference>
<feature type="transmembrane region" description="Helical" evidence="6">
    <location>
        <begin position="12"/>
        <end position="33"/>
    </location>
</feature>
<keyword evidence="2 4" id="KW-0807">Transducer</keyword>
<dbReference type="PROSITE" id="PS50111">
    <property type="entry name" value="CHEMOTAXIS_TRANSDUC_2"/>
    <property type="match status" value="1"/>
</dbReference>
<organism evidence="9">
    <name type="scientific">Salinispirillum sp. LH 10-3-1</name>
    <dbReference type="NCBI Taxonomy" id="2952525"/>
    <lineage>
        <taxon>Bacteria</taxon>
        <taxon>Pseudomonadati</taxon>
        <taxon>Pseudomonadota</taxon>
        <taxon>Gammaproteobacteria</taxon>
        <taxon>Oceanospirillales</taxon>
        <taxon>Saccharospirillaceae</taxon>
        <taxon>Salinispirillum</taxon>
    </lineage>
</organism>
<sequence>MRQLSLRLKLTLGIAAGIFVTLITVIGIGWFTMQANGDRAVRDASESIGGLVEQNLLDTTELISDEVASFLNRSFDISRTMSAIFSSTARGNDTGRASFQRDTVLSLVGDTLAANPGLGSAYAHFEENAYDGFDAFNRGSAADHTSDTGSLDIYWVRDGDELVYYRTEDVEFKFDESLDEFGNRESEWYLCSRDTLKPCIMEPYLYEIEEGYEVLLTSLVHPIITAGTFRGVAGVDINMPDVQDQVVEYQRALFDGAADIYLFSELGLLVASSRYPDRLGDLVSRVNPELHQGLQALTGSIGSYNDNIIVRSPVEIEDVDTEWSVVISIPRSVAYASSDELERTLIAGYQATAGTMVVSGLLLLVVAISLISLWLRVATQPMVAMRDLFEELAGAEGDLTKQMTVKSHAELIGIANGFNSFSEKLRIMITELKESASDLRDQSSILVNTSRDTAAATDAQQLEMQSVASAMNEMSATANEVAQLASGTASDADQSNQALQEAQEAFRHTVEEVREVAREMNNASERVASVAKSSENITGIIEVIQAIAEQTNLLALNAAIEAARAGEQGRGFAVVADEVRNLAARTQDSTEEIQSLINTLQKDVNASVSQIEASTSRVSKAVADADGAYVQMESVASRISSITDNSAQVATAAEEQNQVNEEINKNITGIEEASTRLAELANDVKGVSDSMQEITDDLDEQLSKLKV</sequence>
<protein>
    <submittedName>
        <fullName evidence="9">Methyl-accepting chemotaxis protein</fullName>
    </submittedName>
</protein>
<dbReference type="SMART" id="SM00283">
    <property type="entry name" value="MA"/>
    <property type="match status" value="1"/>
</dbReference>
<feature type="domain" description="Methyl-accepting transducer" evidence="7">
    <location>
        <begin position="435"/>
        <end position="671"/>
    </location>
</feature>
<dbReference type="CDD" id="cd12913">
    <property type="entry name" value="PDC1_MCP_like"/>
    <property type="match status" value="1"/>
</dbReference>
<reference evidence="9" key="1">
    <citation type="submission" date="2022-07" db="EMBL/GenBank/DDBJ databases">
        <title>Complete genome sequence of Salinispirillum sp. LH10-3-1 capable of multiple carbohydrate inversion isolated from a soda lake.</title>
        <authorList>
            <person name="Liu J."/>
            <person name="Zhai Y."/>
            <person name="Zhang H."/>
            <person name="Yang H."/>
            <person name="Qu J."/>
            <person name="Li J."/>
        </authorList>
    </citation>
    <scope>NUCLEOTIDE SEQUENCE</scope>
    <source>
        <strain evidence="9">LH 10-3-1</strain>
    </source>
</reference>
<comment type="similarity">
    <text evidence="3">Belongs to the methyl-accepting chemotaxis (MCP) protein family.</text>
</comment>
<evidence type="ECO:0000256" key="5">
    <source>
        <dbReference type="SAM" id="Coils"/>
    </source>
</evidence>
<dbReference type="PANTHER" id="PTHR32089">
    <property type="entry name" value="METHYL-ACCEPTING CHEMOTAXIS PROTEIN MCPB"/>
    <property type="match status" value="1"/>
</dbReference>
<dbReference type="InterPro" id="IPR003660">
    <property type="entry name" value="HAMP_dom"/>
</dbReference>
<evidence type="ECO:0000256" key="4">
    <source>
        <dbReference type="PROSITE-ProRule" id="PRU00284"/>
    </source>
</evidence>
<feature type="domain" description="HAMP" evidence="8">
    <location>
        <begin position="376"/>
        <end position="430"/>
    </location>
</feature>
<name>A0AB38YJT4_9GAMM</name>
<evidence type="ECO:0000256" key="6">
    <source>
        <dbReference type="SAM" id="Phobius"/>
    </source>
</evidence>
<dbReference type="Gene3D" id="3.30.450.20">
    <property type="entry name" value="PAS domain"/>
    <property type="match status" value="1"/>
</dbReference>
<keyword evidence="5" id="KW-0175">Coiled coil</keyword>
<feature type="transmembrane region" description="Helical" evidence="6">
    <location>
        <begin position="353"/>
        <end position="375"/>
    </location>
</feature>
<dbReference type="PROSITE" id="PS50885">
    <property type="entry name" value="HAMP"/>
    <property type="match status" value="1"/>
</dbReference>
<comment type="subcellular location">
    <subcellularLocation>
        <location evidence="1">Membrane</location>
    </subcellularLocation>
</comment>
<dbReference type="Pfam" id="PF00015">
    <property type="entry name" value="MCPsignal"/>
    <property type="match status" value="1"/>
</dbReference>
<dbReference type="EMBL" id="CP101717">
    <property type="protein sequence ID" value="WLD59502.1"/>
    <property type="molecule type" value="Genomic_DNA"/>
</dbReference>
<dbReference type="RefSeq" id="WP_304996794.1">
    <property type="nucleotide sequence ID" value="NZ_CP101717.1"/>
</dbReference>
<dbReference type="AlphaFoldDB" id="A0AB38YJT4"/>
<gene>
    <name evidence="9" type="ORF">NFC81_06900</name>
</gene>
<accession>A0AB38YJT4</accession>
<dbReference type="InterPro" id="IPR004089">
    <property type="entry name" value="MCPsignal_dom"/>
</dbReference>
<evidence type="ECO:0000259" key="8">
    <source>
        <dbReference type="PROSITE" id="PS50885"/>
    </source>
</evidence>
<feature type="coiled-coil region" evidence="5">
    <location>
        <begin position="653"/>
        <end position="690"/>
    </location>
</feature>
<dbReference type="GO" id="GO:0016020">
    <property type="term" value="C:membrane"/>
    <property type="evidence" value="ECO:0007669"/>
    <property type="project" value="UniProtKB-SubCell"/>
</dbReference>
<keyword evidence="6" id="KW-1133">Transmembrane helix</keyword>
<dbReference type="CDD" id="cd11386">
    <property type="entry name" value="MCP_signal"/>
    <property type="match status" value="1"/>
</dbReference>
<evidence type="ECO:0000256" key="1">
    <source>
        <dbReference type="ARBA" id="ARBA00004370"/>
    </source>
</evidence>
<dbReference type="GO" id="GO:0007165">
    <property type="term" value="P:signal transduction"/>
    <property type="evidence" value="ECO:0007669"/>
    <property type="project" value="UniProtKB-KW"/>
</dbReference>
<dbReference type="PANTHER" id="PTHR32089:SF117">
    <property type="entry name" value="METHYL ACCEPTING SENSORY TRANSDUCER WITH CACHE_1 SMALL MOLECULE BINDING DOMAIN"/>
    <property type="match status" value="1"/>
</dbReference>
<keyword evidence="6" id="KW-0472">Membrane</keyword>
<evidence type="ECO:0000256" key="3">
    <source>
        <dbReference type="ARBA" id="ARBA00029447"/>
    </source>
</evidence>
<dbReference type="GO" id="GO:0006935">
    <property type="term" value="P:chemotaxis"/>
    <property type="evidence" value="ECO:0007669"/>
    <property type="project" value="UniProtKB-ARBA"/>
</dbReference>
<dbReference type="SMART" id="SM00304">
    <property type="entry name" value="HAMP"/>
    <property type="match status" value="2"/>
</dbReference>
<evidence type="ECO:0000259" key="7">
    <source>
        <dbReference type="PROSITE" id="PS50111"/>
    </source>
</evidence>
<evidence type="ECO:0000313" key="9">
    <source>
        <dbReference type="EMBL" id="WLD59502.1"/>
    </source>
</evidence>
<dbReference type="Gene3D" id="1.10.287.950">
    <property type="entry name" value="Methyl-accepting chemotaxis protein"/>
    <property type="match status" value="1"/>
</dbReference>